<sequence length="180" mass="20308">VNFREPRFLENRRVPKEVLASRLKLRLDLPPGSPPEMVNSTRAGEPDVLRMAKQSWVEHVALELKRIRTAGSGPRIVEVDGTQIRDELSLCLGSRAREFNNKMFHLLGGQLVQFCSKERSPFIGSVGQALLDRGIDPKKGLNCSYPGKWKVTSNPLDWADNITYENRQGWIGEPLKECAL</sequence>
<feature type="non-terminal residue" evidence="1">
    <location>
        <position position="1"/>
    </location>
</feature>
<dbReference type="EMBL" id="LGRX02007204">
    <property type="protein sequence ID" value="KAK3275473.1"/>
    <property type="molecule type" value="Genomic_DNA"/>
</dbReference>
<comment type="caution">
    <text evidence="1">The sequence shown here is derived from an EMBL/GenBank/DDBJ whole genome shotgun (WGS) entry which is preliminary data.</text>
</comment>
<organism evidence="1 2">
    <name type="scientific">Cymbomonas tetramitiformis</name>
    <dbReference type="NCBI Taxonomy" id="36881"/>
    <lineage>
        <taxon>Eukaryota</taxon>
        <taxon>Viridiplantae</taxon>
        <taxon>Chlorophyta</taxon>
        <taxon>Pyramimonadophyceae</taxon>
        <taxon>Pyramimonadales</taxon>
        <taxon>Pyramimonadaceae</taxon>
        <taxon>Cymbomonas</taxon>
    </lineage>
</organism>
<dbReference type="AlphaFoldDB" id="A0AAE0GCF1"/>
<evidence type="ECO:0000313" key="2">
    <source>
        <dbReference type="Proteomes" id="UP001190700"/>
    </source>
</evidence>
<proteinExistence type="predicted"/>
<protein>
    <submittedName>
        <fullName evidence="1">Uncharacterized protein</fullName>
    </submittedName>
</protein>
<keyword evidence="2" id="KW-1185">Reference proteome</keyword>
<evidence type="ECO:0000313" key="1">
    <source>
        <dbReference type="EMBL" id="KAK3275473.1"/>
    </source>
</evidence>
<name>A0AAE0GCF1_9CHLO</name>
<accession>A0AAE0GCF1</accession>
<dbReference type="Proteomes" id="UP001190700">
    <property type="component" value="Unassembled WGS sequence"/>
</dbReference>
<gene>
    <name evidence="1" type="ORF">CYMTET_16399</name>
</gene>
<reference evidence="1 2" key="1">
    <citation type="journal article" date="2015" name="Genome Biol. Evol.">
        <title>Comparative Genomics of a Bacterivorous Green Alga Reveals Evolutionary Causalities and Consequences of Phago-Mixotrophic Mode of Nutrition.</title>
        <authorList>
            <person name="Burns J.A."/>
            <person name="Paasch A."/>
            <person name="Narechania A."/>
            <person name="Kim E."/>
        </authorList>
    </citation>
    <scope>NUCLEOTIDE SEQUENCE [LARGE SCALE GENOMIC DNA]</scope>
    <source>
        <strain evidence="1 2">PLY_AMNH</strain>
    </source>
</reference>